<organism evidence="5 6">
    <name type="scientific">Candidatus Acidiferrum panamense</name>
    <dbReference type="NCBI Taxonomy" id="2741543"/>
    <lineage>
        <taxon>Bacteria</taxon>
        <taxon>Pseudomonadati</taxon>
        <taxon>Acidobacteriota</taxon>
        <taxon>Terriglobia</taxon>
        <taxon>Candidatus Acidiferrales</taxon>
        <taxon>Candidatus Acidiferrum</taxon>
    </lineage>
</organism>
<dbReference type="AlphaFoldDB" id="A0A7V8NSS7"/>
<feature type="domain" description="Pyrrolo-quinoline quinone repeat" evidence="4">
    <location>
        <begin position="2"/>
        <end position="477"/>
    </location>
</feature>
<comment type="cofactor">
    <cofactor evidence="1">
        <name>pyrroloquinoline quinone</name>
        <dbReference type="ChEBI" id="CHEBI:58442"/>
    </cofactor>
</comment>
<comment type="similarity">
    <text evidence="2">Belongs to the bacterial PQQ dehydrogenase family.</text>
</comment>
<dbReference type="SMART" id="SM00564">
    <property type="entry name" value="PQQ"/>
    <property type="match status" value="4"/>
</dbReference>
<evidence type="ECO:0000256" key="2">
    <source>
        <dbReference type="ARBA" id="ARBA00008156"/>
    </source>
</evidence>
<dbReference type="InterPro" id="IPR018391">
    <property type="entry name" value="PQQ_b-propeller_rpt"/>
</dbReference>
<accession>A0A7V8NSS7</accession>
<sequence length="511" mass="55940">SERRLLFAADNHLQAIDARTGQTIIDFGEGGSTDLRERLGRDPKTLTLVQSTNPGRIFEDLLILGSATNEEYDSGPGDIRAYSVRTGKLVWSFHTIPHPGEPGYETWPKGAWKTVGGANAWSGMALDSNRGVVYVPTASPKYNFYGANRKGKNLYGNCLLAINARTGKLLWYYQMVHHDIWDYDNAGTPMLTTVRHDGKLLNVVAQVNKVGFVWVFDRDTGRPLWPIEERAVPKSDMPGEETWPTQPFPSKPAPFARQRFTVDDLSPYLEPEERVRLRTQILKARNRGLFEPPSTEDTIEMPGNNGGANFGGSAVDPKHGYLYVISKDLPAMIKLSLADPLSKTDAPQLPSNAGSANLSAAHYKSGFGFMFANSGLSVIAPPWTTLTAYDLNSGEIRWQIPLGEVPELAARGITNTGSHFPKVNPVVTAGGLIFTGTRDRKVRALDSATGMVLWEATVDAALEGMPAVYEQAGRQYVVFCAAARASTHLQARDPDASADRIQSAYVAFALQ</sequence>
<gene>
    <name evidence="5" type="ORF">HRJ53_16465</name>
</gene>
<dbReference type="Gene3D" id="2.140.10.10">
    <property type="entry name" value="Quinoprotein alcohol dehydrogenase-like superfamily"/>
    <property type="match status" value="1"/>
</dbReference>
<feature type="non-terminal residue" evidence="5">
    <location>
        <position position="1"/>
    </location>
</feature>
<comment type="caution">
    <text evidence="5">The sequence shown here is derived from an EMBL/GenBank/DDBJ whole genome shotgun (WGS) entry which is preliminary data.</text>
</comment>
<protein>
    <submittedName>
        <fullName evidence="5">PQQ-binding-like beta-propeller repeat protein</fullName>
    </submittedName>
</protein>
<evidence type="ECO:0000256" key="3">
    <source>
        <dbReference type="ARBA" id="ARBA00023002"/>
    </source>
</evidence>
<reference evidence="5" key="1">
    <citation type="submission" date="2020-06" db="EMBL/GenBank/DDBJ databases">
        <title>Legume-microbial interactions unlock mineral nutrients during tropical forest succession.</title>
        <authorList>
            <person name="Epihov D.Z."/>
        </authorList>
    </citation>
    <scope>NUCLEOTIDE SEQUENCE [LARGE SCALE GENOMIC DNA]</scope>
    <source>
        <strain evidence="5">Pan2503</strain>
    </source>
</reference>
<evidence type="ECO:0000259" key="4">
    <source>
        <dbReference type="Pfam" id="PF01011"/>
    </source>
</evidence>
<dbReference type="InterPro" id="IPR002372">
    <property type="entry name" value="PQQ_rpt_dom"/>
</dbReference>
<dbReference type="GO" id="GO:0016491">
    <property type="term" value="F:oxidoreductase activity"/>
    <property type="evidence" value="ECO:0007669"/>
    <property type="project" value="UniProtKB-KW"/>
</dbReference>
<evidence type="ECO:0000256" key="1">
    <source>
        <dbReference type="ARBA" id="ARBA00001931"/>
    </source>
</evidence>
<dbReference type="InterPro" id="IPR011047">
    <property type="entry name" value="Quinoprotein_ADH-like_sf"/>
</dbReference>
<evidence type="ECO:0000313" key="6">
    <source>
        <dbReference type="Proteomes" id="UP000567293"/>
    </source>
</evidence>
<dbReference type="EMBL" id="JACDQQ010001580">
    <property type="protein sequence ID" value="MBA0086575.1"/>
    <property type="molecule type" value="Genomic_DNA"/>
</dbReference>
<name>A0A7V8NSS7_9BACT</name>
<evidence type="ECO:0000313" key="5">
    <source>
        <dbReference type="EMBL" id="MBA0086575.1"/>
    </source>
</evidence>
<dbReference type="Pfam" id="PF01011">
    <property type="entry name" value="PQQ"/>
    <property type="match status" value="1"/>
</dbReference>
<dbReference type="SUPFAM" id="SSF50998">
    <property type="entry name" value="Quinoprotein alcohol dehydrogenase-like"/>
    <property type="match status" value="1"/>
</dbReference>
<proteinExistence type="inferred from homology"/>
<keyword evidence="3" id="KW-0560">Oxidoreductase</keyword>
<keyword evidence="6" id="KW-1185">Reference proteome</keyword>
<dbReference type="PANTHER" id="PTHR32303">
    <property type="entry name" value="QUINOPROTEIN ALCOHOL DEHYDROGENASE (CYTOCHROME C)"/>
    <property type="match status" value="1"/>
</dbReference>
<dbReference type="Proteomes" id="UP000567293">
    <property type="component" value="Unassembled WGS sequence"/>
</dbReference>
<dbReference type="PANTHER" id="PTHR32303:SF4">
    <property type="entry name" value="QUINOPROTEIN GLUCOSE DEHYDROGENASE"/>
    <property type="match status" value="1"/>
</dbReference>